<dbReference type="EMBL" id="NXLU01000001">
    <property type="protein sequence ID" value="RDU70149.1"/>
    <property type="molecule type" value="Genomic_DNA"/>
</dbReference>
<sequence length="65" mass="7542">MLKTVMILAILALVIWFFFIKKRPSKKGEETMVECKECGTFVTQKECIYSNGAYYCSYKCLKKGE</sequence>
<evidence type="ECO:0000313" key="2">
    <source>
        <dbReference type="Proteomes" id="UP000257067"/>
    </source>
</evidence>
<dbReference type="NCBIfam" id="NF041023">
    <property type="entry name" value="PP0621_fam"/>
    <property type="match status" value="1"/>
</dbReference>
<proteinExistence type="predicted"/>
<accession>A0A3D8IXZ6</accession>
<organism evidence="1 2">
    <name type="scientific">Helicobacter cholecystus</name>
    <dbReference type="NCBI Taxonomy" id="45498"/>
    <lineage>
        <taxon>Bacteria</taxon>
        <taxon>Pseudomonadati</taxon>
        <taxon>Campylobacterota</taxon>
        <taxon>Epsilonproteobacteria</taxon>
        <taxon>Campylobacterales</taxon>
        <taxon>Helicobacteraceae</taxon>
        <taxon>Helicobacter</taxon>
    </lineage>
</organism>
<keyword evidence="2" id="KW-1185">Reference proteome</keyword>
<comment type="caution">
    <text evidence="1">The sequence shown here is derived from an EMBL/GenBank/DDBJ whole genome shotgun (WGS) entry which is preliminary data.</text>
</comment>
<name>A0A3D8IXZ6_9HELI</name>
<dbReference type="AlphaFoldDB" id="A0A3D8IXZ6"/>
<dbReference type="Proteomes" id="UP000257067">
    <property type="component" value="Unassembled WGS sequence"/>
</dbReference>
<protein>
    <submittedName>
        <fullName evidence="1">Uncharacterized protein</fullName>
    </submittedName>
</protein>
<dbReference type="OrthoDB" id="5356091at2"/>
<dbReference type="RefSeq" id="WP_104724132.1">
    <property type="nucleotide sequence ID" value="NZ_FZNE01000002.1"/>
</dbReference>
<reference evidence="1 2" key="1">
    <citation type="submission" date="2018-04" db="EMBL/GenBank/DDBJ databases">
        <title>Novel Campyloabacter and Helicobacter Species and Strains.</title>
        <authorList>
            <person name="Mannion A.J."/>
            <person name="Shen Z."/>
            <person name="Fox J.G."/>
        </authorList>
    </citation>
    <scope>NUCLEOTIDE SEQUENCE [LARGE SCALE GENOMIC DNA]</scope>
    <source>
        <strain evidence="1 2">ATCC 700242</strain>
    </source>
</reference>
<gene>
    <name evidence="1" type="ORF">CQA62_01700</name>
</gene>
<dbReference type="InterPro" id="IPR049708">
    <property type="entry name" value="PP0621-like"/>
</dbReference>
<evidence type="ECO:0000313" key="1">
    <source>
        <dbReference type="EMBL" id="RDU70149.1"/>
    </source>
</evidence>